<dbReference type="InterPro" id="IPR051289">
    <property type="entry name" value="LAGLIDADG_Endonuclease"/>
</dbReference>
<evidence type="ECO:0000259" key="1">
    <source>
        <dbReference type="Pfam" id="PF00961"/>
    </source>
</evidence>
<evidence type="ECO:0000313" key="3">
    <source>
        <dbReference type="Proteomes" id="UP000701801"/>
    </source>
</evidence>
<dbReference type="Pfam" id="PF00961">
    <property type="entry name" value="LAGLIDADG_1"/>
    <property type="match status" value="2"/>
</dbReference>
<dbReference type="InterPro" id="IPR027434">
    <property type="entry name" value="Homing_endonucl"/>
</dbReference>
<name>A0A9N9Q6R8_9HELO</name>
<dbReference type="PANTHER" id="PTHR36181:SF4">
    <property type="entry name" value="LAGLIDADG ENDONUCLEASE"/>
    <property type="match status" value="1"/>
</dbReference>
<dbReference type="GO" id="GO:0004519">
    <property type="term" value="F:endonuclease activity"/>
    <property type="evidence" value="ECO:0007669"/>
    <property type="project" value="InterPro"/>
</dbReference>
<protein>
    <recommendedName>
        <fullName evidence="1">Homing endonuclease LAGLIDADG domain-containing protein</fullName>
    </recommendedName>
</protein>
<dbReference type="OrthoDB" id="5406407at2759"/>
<dbReference type="AlphaFoldDB" id="A0A9N9Q6R8"/>
<feature type="domain" description="Homing endonuclease LAGLIDADG" evidence="1">
    <location>
        <begin position="129"/>
        <end position="191"/>
    </location>
</feature>
<proteinExistence type="predicted"/>
<dbReference type="PANTHER" id="PTHR36181">
    <property type="entry name" value="INTRON-ENCODED ENDONUCLEASE AI3-RELATED"/>
    <property type="match status" value="1"/>
</dbReference>
<dbReference type="GO" id="GO:0005739">
    <property type="term" value="C:mitochondrion"/>
    <property type="evidence" value="ECO:0007669"/>
    <property type="project" value="UniProtKB-ARBA"/>
</dbReference>
<comment type="caution">
    <text evidence="2">The sequence shown here is derived from an EMBL/GenBank/DDBJ whole genome shotgun (WGS) entry which is preliminary data.</text>
</comment>
<feature type="domain" description="Homing endonuclease LAGLIDADG" evidence="1">
    <location>
        <begin position="17"/>
        <end position="113"/>
    </location>
</feature>
<keyword evidence="3" id="KW-1185">Reference proteome</keyword>
<dbReference type="Proteomes" id="UP000701801">
    <property type="component" value="Unassembled WGS sequence"/>
</dbReference>
<dbReference type="Gene3D" id="3.10.28.10">
    <property type="entry name" value="Homing endonucleases"/>
    <property type="match status" value="3"/>
</dbReference>
<accession>A0A9N9Q6R8</accession>
<dbReference type="SUPFAM" id="SSF55608">
    <property type="entry name" value="Homing endonucleases"/>
    <property type="match status" value="3"/>
</dbReference>
<dbReference type="EMBL" id="CAJVRM010000187">
    <property type="protein sequence ID" value="CAG8976712.1"/>
    <property type="molecule type" value="Genomic_DNA"/>
</dbReference>
<organism evidence="2 3">
    <name type="scientific">Hymenoscyphus albidus</name>
    <dbReference type="NCBI Taxonomy" id="595503"/>
    <lineage>
        <taxon>Eukaryota</taxon>
        <taxon>Fungi</taxon>
        <taxon>Dikarya</taxon>
        <taxon>Ascomycota</taxon>
        <taxon>Pezizomycotina</taxon>
        <taxon>Leotiomycetes</taxon>
        <taxon>Helotiales</taxon>
        <taxon>Helotiaceae</taxon>
        <taxon>Hymenoscyphus</taxon>
    </lineage>
</organism>
<gene>
    <name evidence="2" type="ORF">HYALB_00008468</name>
</gene>
<reference evidence="2" key="1">
    <citation type="submission" date="2021-07" db="EMBL/GenBank/DDBJ databases">
        <authorList>
            <person name="Durling M."/>
        </authorList>
    </citation>
    <scope>NUCLEOTIDE SEQUENCE</scope>
</reference>
<evidence type="ECO:0000313" key="2">
    <source>
        <dbReference type="EMBL" id="CAG8976712.1"/>
    </source>
</evidence>
<sequence>MSQMARECINIIRFTDEGSFLINIHKRSDLILGYSVSLSFKIKLHLKDKELLENISNFFNVGKIYLRKDGYVDYIVNSMKDLYFVRREVIINHFNDYPLITQKFSDYKLFKLVFEYKKREHLGFTYLLTDTDLLKEFVNFFNCGRYSLSSPEAGDFMVTKFEDIYTKIIPFFNKYTLKGSKSLDFYAFNRALYFVRRELIINKAHLTSEGFESIKPIKLGTLYFGRNGDGQFFVSKKGYANFKIVMKKEDTLALNSLKQKFGGSIKEISSGLKYKLAHKKGLIKLVNNVNGLIRNPSKMLQLDKVCKLYGVKFETSKPLTYYNG</sequence>
<dbReference type="InterPro" id="IPR004860">
    <property type="entry name" value="LAGLIDADG_dom"/>
</dbReference>